<dbReference type="RefSeq" id="WP_281778623.1">
    <property type="nucleotide sequence ID" value="NZ_AP027041.1"/>
</dbReference>
<proteinExistence type="predicted"/>
<keyword evidence="4" id="KW-1185">Reference proteome</keyword>
<dbReference type="InterPro" id="IPR015378">
    <property type="entry name" value="Transposase-like_Mu_C"/>
</dbReference>
<accession>A0ABM8DDF4</accession>
<dbReference type="InterPro" id="IPR036397">
    <property type="entry name" value="RNaseH_sf"/>
</dbReference>
<dbReference type="InterPro" id="IPR001584">
    <property type="entry name" value="Integrase_cat-core"/>
</dbReference>
<dbReference type="InterPro" id="IPR012337">
    <property type="entry name" value="RNaseH-like_sf"/>
</dbReference>
<dbReference type="SUPFAM" id="SSF53098">
    <property type="entry name" value="Ribonuclease H-like"/>
    <property type="match status" value="1"/>
</dbReference>
<dbReference type="PROSITE" id="PS50994">
    <property type="entry name" value="INTEGRASE"/>
    <property type="match status" value="1"/>
</dbReference>
<evidence type="ECO:0000256" key="1">
    <source>
        <dbReference type="SAM" id="MobiDB-lite"/>
    </source>
</evidence>
<evidence type="ECO:0000313" key="3">
    <source>
        <dbReference type="EMBL" id="BDU16627.1"/>
    </source>
</evidence>
<reference evidence="3 4" key="1">
    <citation type="journal article" date="2023" name="Int. J. Syst. Evol. Microbiol.">
        <title>Physiological and genomic analyses of cobalamin (vitamin B12)-auxotrophy of Lysobacter auxotrophicus sp. nov., a methionine-auxotrophic chitinolytic bacterium isolated from chitin-treated soil.</title>
        <authorList>
            <person name="Saito A."/>
            <person name="Dohra H."/>
            <person name="Hamada M."/>
            <person name="Moriuchi R."/>
            <person name="Kotsuchibashi Y."/>
            <person name="Mori K."/>
        </authorList>
    </citation>
    <scope>NUCLEOTIDE SEQUENCE [LARGE SCALE GENOMIC DNA]</scope>
    <source>
        <strain evidence="3 4">5-21a</strain>
    </source>
</reference>
<feature type="region of interest" description="Disordered" evidence="1">
    <location>
        <begin position="549"/>
        <end position="591"/>
    </location>
</feature>
<dbReference type="Gene3D" id="3.30.420.10">
    <property type="entry name" value="Ribonuclease H-like superfamily/Ribonuclease H"/>
    <property type="match status" value="1"/>
</dbReference>
<dbReference type="Pfam" id="PF09299">
    <property type="entry name" value="Mu-transpos_C"/>
    <property type="match status" value="1"/>
</dbReference>
<name>A0ABM8DDF4_9GAMM</name>
<feature type="domain" description="Integrase catalytic" evidence="2">
    <location>
        <begin position="213"/>
        <end position="417"/>
    </location>
</feature>
<evidence type="ECO:0000313" key="4">
    <source>
        <dbReference type="Proteomes" id="UP001317822"/>
    </source>
</evidence>
<gene>
    <name evidence="3" type="ORF">LA521A_18280</name>
</gene>
<protein>
    <submittedName>
        <fullName evidence="3">DDE-type integrase/transposase/recombinase</fullName>
    </submittedName>
</protein>
<dbReference type="Proteomes" id="UP001317822">
    <property type="component" value="Chromosome"/>
</dbReference>
<dbReference type="EMBL" id="AP027041">
    <property type="protein sequence ID" value="BDU16627.1"/>
    <property type="molecule type" value="Genomic_DNA"/>
</dbReference>
<sequence length="591" mass="67216">MGELAVWDGRAVRIVEICAPDRIQVEALGTVGASWVGVDDLEPFVANISKRTIRCASDADPEKENLAVAWTDALKRLSMATGSDAKKAEIAREFGVSLRTVDRRYARFRADPTPEGQIDAQRGPPIGSRRLSPLVEKIIDEAYEAVYLQRESPRVSDFCEAIDAACRKEHLPSPTRRAVQLRIASKDPMYALVRRKGNELAEALQKPSVAGLNVSRPLEVVQIDHAIVDVIVVSEDTRQEIGRPWITLAIDVFSRVIVGWYLSLDVPNQTSVGMCIEHACFPKREFLQSLGLEFDYPVYGKPEQFHWDNAWSFQAKGISIQCERRGIATIVRPVKKPHWGAYIERYIGTLMGKVHLLRGTTFSNTVQRKGYDSQGRAEMTMSELKKWLAIEIAQRYFNAKHRGLDDQRPASVWTSFFRDAEGRVKLPAIMGDRRDFLLGFLPFKYRVVSREGIALFKLFFWDPALTPLINKPEKFRVHYRQDDLSRIWLYHDGDYSEIPLLDRSIPPFSYRELKQARKEKRTELPPEREHHQNEVANAVMAKRALEDEAACTSRAARRNRASRPDAQPPSQPKVNYSKPAARLDPSLVLVK</sequence>
<evidence type="ECO:0000259" key="2">
    <source>
        <dbReference type="PROSITE" id="PS50994"/>
    </source>
</evidence>
<organism evidence="3 4">
    <name type="scientific">Lysobacter auxotrophicus</name>
    <dbReference type="NCBI Taxonomy" id="2992573"/>
    <lineage>
        <taxon>Bacteria</taxon>
        <taxon>Pseudomonadati</taxon>
        <taxon>Pseudomonadota</taxon>
        <taxon>Gammaproteobacteria</taxon>
        <taxon>Lysobacterales</taxon>
        <taxon>Lysobacteraceae</taxon>
        <taxon>Lysobacter</taxon>
    </lineage>
</organism>